<reference evidence="5 7" key="2">
    <citation type="submission" date="2017-10" db="EMBL/GenBank/DDBJ databases">
        <title>Biodiversity and function of Thalassospira species in the particle-attached aromatic-hydrocarbon-degrading consortia from the surface seawater of the China South Sea.</title>
        <authorList>
            <person name="Dong C."/>
            <person name="Liu R."/>
            <person name="Shao Z."/>
        </authorList>
    </citation>
    <scope>NUCLEOTIDE SEQUENCE [LARGE SCALE GENOMIC DNA]</scope>
    <source>
        <strain evidence="5 7">CSC3H3</strain>
    </source>
</reference>
<dbReference type="InterPro" id="IPR036390">
    <property type="entry name" value="WH_DNA-bd_sf"/>
</dbReference>
<dbReference type="AlphaFoldDB" id="A0A2N3KZV1"/>
<keyword evidence="2" id="KW-0238">DNA-binding</keyword>
<reference evidence="6 8" key="1">
    <citation type="submission" date="2017-09" db="EMBL/GenBank/DDBJ databases">
        <title>Biodiversity and function of Thalassospira species in the particle-attached aromatic-hydrocarbon-degrading consortia from the surface seawater of the South China Sea.</title>
        <authorList>
            <person name="Dong C."/>
            <person name="Liu R."/>
            <person name="Shao Z."/>
        </authorList>
    </citation>
    <scope>NUCLEOTIDE SEQUENCE [LARGE SCALE GENOMIC DNA]</scope>
    <source>
        <strain evidence="6 8">CSC1P2</strain>
    </source>
</reference>
<accession>A0A2N3KZV1</accession>
<evidence type="ECO:0000256" key="2">
    <source>
        <dbReference type="ARBA" id="ARBA00023125"/>
    </source>
</evidence>
<evidence type="ECO:0000313" key="6">
    <source>
        <dbReference type="EMBL" id="PKR56000.1"/>
    </source>
</evidence>
<proteinExistence type="predicted"/>
<dbReference type="EMBL" id="NWTK01000001">
    <property type="protein sequence ID" value="PKR56000.1"/>
    <property type="molecule type" value="Genomic_DNA"/>
</dbReference>
<keyword evidence="3" id="KW-0804">Transcription</keyword>
<sequence length="219" mass="24831">MNTDDALRQILPYADDKAQTLPASHILEPAQETLNHAYLLKDGLVLQGYYNRNGEREICRVYRPGDIIGLEALDAVSSPTSPPLISETLAESRLLRIPLFRLRQQQSISLQVARAISHLLGREVIASHYWKINIGTGTAIRRICRFLLWVAYRDHCIVPPRDKLGSIVSVTTETASRTIASLRRQGCLTPPENPHRIQMRINRQELLHHAGEFWDDRAA</sequence>
<evidence type="ECO:0000259" key="4">
    <source>
        <dbReference type="Pfam" id="PF13545"/>
    </source>
</evidence>
<keyword evidence="1" id="KW-0805">Transcription regulation</keyword>
<keyword evidence="7" id="KW-1185">Reference proteome</keyword>
<dbReference type="Proteomes" id="UP000233458">
    <property type="component" value="Chromosome"/>
</dbReference>
<dbReference type="GO" id="GO:0006355">
    <property type="term" value="P:regulation of DNA-templated transcription"/>
    <property type="evidence" value="ECO:0007669"/>
    <property type="project" value="InterPro"/>
</dbReference>
<gene>
    <name evidence="6" type="ORF">COO20_01960</name>
    <name evidence="5" type="ORF">CSC3H3_04555</name>
</gene>
<evidence type="ECO:0000313" key="8">
    <source>
        <dbReference type="Proteomes" id="UP000233597"/>
    </source>
</evidence>
<evidence type="ECO:0000313" key="5">
    <source>
        <dbReference type="EMBL" id="AUG52074.1"/>
    </source>
</evidence>
<dbReference type="Gene3D" id="2.60.120.10">
    <property type="entry name" value="Jelly Rolls"/>
    <property type="match status" value="1"/>
</dbReference>
<dbReference type="SUPFAM" id="SSF46785">
    <property type="entry name" value="Winged helix' DNA-binding domain"/>
    <property type="match status" value="1"/>
</dbReference>
<protein>
    <submittedName>
        <fullName evidence="6">Crp/Fnr family transcriptional regulator</fullName>
    </submittedName>
</protein>
<dbReference type="EMBL" id="CP024199">
    <property type="protein sequence ID" value="AUG52074.1"/>
    <property type="molecule type" value="Genomic_DNA"/>
</dbReference>
<dbReference type="InterPro" id="IPR012318">
    <property type="entry name" value="HTH_CRP"/>
</dbReference>
<dbReference type="Pfam" id="PF13545">
    <property type="entry name" value="HTH_Crp_2"/>
    <property type="match status" value="1"/>
</dbReference>
<organism evidence="6 8">
    <name type="scientific">Thalassospira marina</name>
    <dbReference type="NCBI Taxonomy" id="2048283"/>
    <lineage>
        <taxon>Bacteria</taxon>
        <taxon>Pseudomonadati</taxon>
        <taxon>Pseudomonadota</taxon>
        <taxon>Alphaproteobacteria</taxon>
        <taxon>Rhodospirillales</taxon>
        <taxon>Thalassospiraceae</taxon>
        <taxon>Thalassospira</taxon>
    </lineage>
</organism>
<feature type="domain" description="HTH crp-type" evidence="4">
    <location>
        <begin position="142"/>
        <end position="196"/>
    </location>
</feature>
<dbReference type="InterPro" id="IPR018490">
    <property type="entry name" value="cNMP-bd_dom_sf"/>
</dbReference>
<evidence type="ECO:0000313" key="7">
    <source>
        <dbReference type="Proteomes" id="UP000233458"/>
    </source>
</evidence>
<dbReference type="InterPro" id="IPR014710">
    <property type="entry name" value="RmlC-like_jellyroll"/>
</dbReference>
<dbReference type="Proteomes" id="UP000233597">
    <property type="component" value="Unassembled WGS sequence"/>
</dbReference>
<name>A0A2N3KZV1_9PROT</name>
<dbReference type="RefSeq" id="WP_101263990.1">
    <property type="nucleotide sequence ID" value="NZ_CP024199.1"/>
</dbReference>
<dbReference type="KEGG" id="thac:CSC3H3_04555"/>
<evidence type="ECO:0000256" key="3">
    <source>
        <dbReference type="ARBA" id="ARBA00023163"/>
    </source>
</evidence>
<dbReference type="SUPFAM" id="SSF51206">
    <property type="entry name" value="cAMP-binding domain-like"/>
    <property type="match status" value="1"/>
</dbReference>
<dbReference type="GO" id="GO:0003677">
    <property type="term" value="F:DNA binding"/>
    <property type="evidence" value="ECO:0007669"/>
    <property type="project" value="UniProtKB-KW"/>
</dbReference>
<evidence type="ECO:0000256" key="1">
    <source>
        <dbReference type="ARBA" id="ARBA00023015"/>
    </source>
</evidence>
<dbReference type="OrthoDB" id="6155297at2"/>